<evidence type="ECO:0000256" key="1">
    <source>
        <dbReference type="ARBA" id="ARBA00004479"/>
    </source>
</evidence>
<evidence type="ECO:0000313" key="12">
    <source>
        <dbReference type="Proteomes" id="UP000030755"/>
    </source>
</evidence>
<feature type="domain" description="GOLD" evidence="10">
    <location>
        <begin position="27"/>
        <end position="124"/>
    </location>
</feature>
<evidence type="ECO:0000313" key="11">
    <source>
        <dbReference type="EMBL" id="EPZ35003.1"/>
    </source>
</evidence>
<accession>A0A075B2G2</accession>
<feature type="chain" id="PRO_5001705693" evidence="9">
    <location>
        <begin position="18"/>
        <end position="217"/>
    </location>
</feature>
<protein>
    <submittedName>
        <fullName evidence="11">GOLD domain-containing protein</fullName>
    </submittedName>
</protein>
<keyword evidence="12" id="KW-1185">Reference proteome</keyword>
<evidence type="ECO:0000256" key="9">
    <source>
        <dbReference type="SAM" id="SignalP"/>
    </source>
</evidence>
<evidence type="ECO:0000256" key="3">
    <source>
        <dbReference type="ARBA" id="ARBA00022692"/>
    </source>
</evidence>
<comment type="similarity">
    <text evidence="2 7">Belongs to the EMP24/GP25L family.</text>
</comment>
<keyword evidence="3 7" id="KW-0812">Transmembrane</keyword>
<evidence type="ECO:0000256" key="2">
    <source>
        <dbReference type="ARBA" id="ARBA00007104"/>
    </source>
</evidence>
<dbReference type="SMART" id="SM01190">
    <property type="entry name" value="EMP24_GP25L"/>
    <property type="match status" value="1"/>
</dbReference>
<keyword evidence="5 8" id="KW-1133">Transmembrane helix</keyword>
<sequence>MKASTVIFSLFLASLNALHFYLDGNEQKCFLEELPKDMMVVGNYKTWVFDPKSNGYTEGHDNSLLIKVIVEATGHRLLDQTGSNKGRFVFTASDTATHLVCLKMSNGGSYFSAVKSKVELEFFLGEHGAELSLNDNDDVNKKLTGLPSLVRELNEKITEIRREQMFQKEREIEFRDRSEVVNSHTVTYTIIQIIVLGATCLYQMRYLKRFFQAKKLV</sequence>
<dbReference type="STRING" id="988480.A0A075B2G2"/>
<dbReference type="EMBL" id="KE560898">
    <property type="protein sequence ID" value="EPZ35003.1"/>
    <property type="molecule type" value="Genomic_DNA"/>
</dbReference>
<dbReference type="PANTHER" id="PTHR22811">
    <property type="entry name" value="TRANSMEMBRANE EMP24 DOMAIN-CONTAINING PROTEIN"/>
    <property type="match status" value="1"/>
</dbReference>
<proteinExistence type="inferred from homology"/>
<feature type="signal peptide" evidence="9">
    <location>
        <begin position="1"/>
        <end position="17"/>
    </location>
</feature>
<dbReference type="OMA" id="GATCAWQ"/>
<dbReference type="Pfam" id="PF01105">
    <property type="entry name" value="EMP24_GP25L"/>
    <property type="match status" value="1"/>
</dbReference>
<reference evidence="11 12" key="1">
    <citation type="journal article" date="2013" name="Curr. Biol.">
        <title>Shared signatures of parasitism and phylogenomics unite Cryptomycota and microsporidia.</title>
        <authorList>
            <person name="James T.Y."/>
            <person name="Pelin A."/>
            <person name="Bonen L."/>
            <person name="Ahrendt S."/>
            <person name="Sain D."/>
            <person name="Corradi N."/>
            <person name="Stajich J.E."/>
        </authorList>
    </citation>
    <scope>NUCLEOTIDE SEQUENCE [LARGE SCALE GENOMIC DNA]</scope>
    <source>
        <strain evidence="11 12">CSF55</strain>
    </source>
</reference>
<evidence type="ECO:0000256" key="8">
    <source>
        <dbReference type="SAM" id="Phobius"/>
    </source>
</evidence>
<dbReference type="PROSITE" id="PS50866">
    <property type="entry name" value="GOLD"/>
    <property type="match status" value="1"/>
</dbReference>
<evidence type="ECO:0000256" key="7">
    <source>
        <dbReference type="RuleBase" id="RU003827"/>
    </source>
</evidence>
<name>A0A075B2G2_ROZAC</name>
<evidence type="ECO:0000256" key="4">
    <source>
        <dbReference type="ARBA" id="ARBA00022729"/>
    </source>
</evidence>
<feature type="transmembrane region" description="Helical" evidence="8">
    <location>
        <begin position="185"/>
        <end position="204"/>
    </location>
</feature>
<dbReference type="Proteomes" id="UP000030755">
    <property type="component" value="Unassembled WGS sequence"/>
</dbReference>
<organism evidence="11 12">
    <name type="scientific">Rozella allomycis (strain CSF55)</name>
    <dbReference type="NCBI Taxonomy" id="988480"/>
    <lineage>
        <taxon>Eukaryota</taxon>
        <taxon>Fungi</taxon>
        <taxon>Fungi incertae sedis</taxon>
        <taxon>Cryptomycota</taxon>
        <taxon>Cryptomycota incertae sedis</taxon>
        <taxon>Rozella</taxon>
    </lineage>
</organism>
<keyword evidence="6 8" id="KW-0472">Membrane</keyword>
<keyword evidence="4 9" id="KW-0732">Signal</keyword>
<dbReference type="GO" id="GO:0016020">
    <property type="term" value="C:membrane"/>
    <property type="evidence" value="ECO:0007669"/>
    <property type="project" value="UniProtKB-SubCell"/>
</dbReference>
<dbReference type="InterPro" id="IPR009038">
    <property type="entry name" value="GOLD_dom"/>
</dbReference>
<evidence type="ECO:0000259" key="10">
    <source>
        <dbReference type="PROSITE" id="PS50866"/>
    </source>
</evidence>
<evidence type="ECO:0000256" key="5">
    <source>
        <dbReference type="ARBA" id="ARBA00022989"/>
    </source>
</evidence>
<comment type="subcellular location">
    <subcellularLocation>
        <location evidence="1 7">Membrane</location>
        <topology evidence="1 7">Single-pass type I membrane protein</topology>
    </subcellularLocation>
</comment>
<dbReference type="HOGENOM" id="CLU_066963_2_1_1"/>
<dbReference type="AlphaFoldDB" id="A0A075B2G2"/>
<dbReference type="InterPro" id="IPR015720">
    <property type="entry name" value="Emp24-like"/>
</dbReference>
<dbReference type="OrthoDB" id="3427at2759"/>
<gene>
    <name evidence="11" type="ORF">O9G_004353</name>
</gene>
<evidence type="ECO:0000256" key="6">
    <source>
        <dbReference type="ARBA" id="ARBA00023136"/>
    </source>
</evidence>